<proteinExistence type="predicted"/>
<dbReference type="OrthoDB" id="5244965at2"/>
<dbReference type="EMBL" id="QEEZ01000017">
    <property type="protein sequence ID" value="PWC01150.1"/>
    <property type="molecule type" value="Genomic_DNA"/>
</dbReference>
<dbReference type="PANTHER" id="PTHR34215">
    <property type="entry name" value="BLL0784 PROTEIN"/>
    <property type="match status" value="1"/>
</dbReference>
<organism evidence="2 3">
    <name type="scientific">Corynebacterium yudongzhengii</name>
    <dbReference type="NCBI Taxonomy" id="2080740"/>
    <lineage>
        <taxon>Bacteria</taxon>
        <taxon>Bacillati</taxon>
        <taxon>Actinomycetota</taxon>
        <taxon>Actinomycetes</taxon>
        <taxon>Mycobacteriales</taxon>
        <taxon>Corynebacteriaceae</taxon>
        <taxon>Corynebacterium</taxon>
    </lineage>
</organism>
<evidence type="ECO:0000259" key="1">
    <source>
        <dbReference type="Pfam" id="PF04296"/>
    </source>
</evidence>
<evidence type="ECO:0000313" key="2">
    <source>
        <dbReference type="EMBL" id="PWC01150.1"/>
    </source>
</evidence>
<feature type="domain" description="YlxR" evidence="1">
    <location>
        <begin position="17"/>
        <end position="83"/>
    </location>
</feature>
<comment type="caution">
    <text evidence="2">The sequence shown here is derived from an EMBL/GenBank/DDBJ whole genome shotgun (WGS) entry which is preliminary data.</text>
</comment>
<dbReference type="Gene3D" id="3.30.1230.10">
    <property type="entry name" value="YlxR-like"/>
    <property type="match status" value="1"/>
</dbReference>
<keyword evidence="3" id="KW-1185">Reference proteome</keyword>
<dbReference type="KEGG" id="cyz:C3B44_04510"/>
<evidence type="ECO:0000313" key="3">
    <source>
        <dbReference type="Proteomes" id="UP000244989"/>
    </source>
</evidence>
<dbReference type="AlphaFoldDB" id="A0A2U1T578"/>
<dbReference type="InterPro" id="IPR035931">
    <property type="entry name" value="YlxR-like_sf"/>
</dbReference>
<dbReference type="Proteomes" id="UP000244989">
    <property type="component" value="Unassembled WGS sequence"/>
</dbReference>
<name>A0A2U1T578_9CORY</name>
<dbReference type="Pfam" id="PF04296">
    <property type="entry name" value="YlxR"/>
    <property type="match status" value="1"/>
</dbReference>
<dbReference type="InterPro" id="IPR007393">
    <property type="entry name" value="YlxR_dom"/>
</dbReference>
<dbReference type="InterPro" id="IPR037465">
    <property type="entry name" value="YlxR"/>
</dbReference>
<sequence length="106" mass="11857">MRHEGEHLTDSPTAPIRTCVATRKRLRDSELLRVVYDAEANAVIADPRRRKPGRGAWITPSLEALDLAEKRHAFARAFRVKGNVNTGHVRNHLADIADGPEIVRTT</sequence>
<protein>
    <submittedName>
        <fullName evidence="2">YlxR family protein</fullName>
    </submittedName>
</protein>
<gene>
    <name evidence="2" type="ORF">DF222_08760</name>
</gene>
<dbReference type="SUPFAM" id="SSF64376">
    <property type="entry name" value="YlxR-like"/>
    <property type="match status" value="1"/>
</dbReference>
<accession>A0A2U1T578</accession>
<reference evidence="3" key="1">
    <citation type="submission" date="2018-04" db="EMBL/GenBank/DDBJ databases">
        <authorList>
            <person name="Liu S."/>
            <person name="Wang Z."/>
            <person name="Li J."/>
        </authorList>
    </citation>
    <scope>NUCLEOTIDE SEQUENCE [LARGE SCALE GENOMIC DNA]</scope>
    <source>
        <strain evidence="3">2189</strain>
    </source>
</reference>
<dbReference type="PANTHER" id="PTHR34215:SF1">
    <property type="entry name" value="YLXR DOMAIN-CONTAINING PROTEIN"/>
    <property type="match status" value="1"/>
</dbReference>